<protein>
    <submittedName>
        <fullName evidence="1">Uncharacterized protein</fullName>
    </submittedName>
</protein>
<proteinExistence type="predicted"/>
<accession>A0A1G2PXA5</accession>
<organism evidence="1 2">
    <name type="scientific">Candidatus Terrybacteria bacterium RIFCSPLOWO2_01_FULL_40_23</name>
    <dbReference type="NCBI Taxonomy" id="1802366"/>
    <lineage>
        <taxon>Bacteria</taxon>
        <taxon>Candidatus Terryibacteriota</taxon>
    </lineage>
</organism>
<sequence>MNNAYILINKGKITIPVGSKYDPVAGLDKVFDGGIIPPAYQKDIFVQCTPASSVLSCDIARAIVSTIRFACPVRKLQVNQKAKKVVIFFGHSS</sequence>
<dbReference type="AlphaFoldDB" id="A0A1G2PXA5"/>
<name>A0A1G2PXA5_9BACT</name>
<evidence type="ECO:0000313" key="2">
    <source>
        <dbReference type="Proteomes" id="UP000176951"/>
    </source>
</evidence>
<evidence type="ECO:0000313" key="1">
    <source>
        <dbReference type="EMBL" id="OHA52955.1"/>
    </source>
</evidence>
<reference evidence="1 2" key="1">
    <citation type="journal article" date="2016" name="Nat. Commun.">
        <title>Thousands of microbial genomes shed light on interconnected biogeochemical processes in an aquifer system.</title>
        <authorList>
            <person name="Anantharaman K."/>
            <person name="Brown C.T."/>
            <person name="Hug L.A."/>
            <person name="Sharon I."/>
            <person name="Castelle C.J."/>
            <person name="Probst A.J."/>
            <person name="Thomas B.C."/>
            <person name="Singh A."/>
            <person name="Wilkins M.J."/>
            <person name="Karaoz U."/>
            <person name="Brodie E.L."/>
            <person name="Williams K.H."/>
            <person name="Hubbard S.S."/>
            <person name="Banfield J.F."/>
        </authorList>
    </citation>
    <scope>NUCLEOTIDE SEQUENCE [LARGE SCALE GENOMIC DNA]</scope>
</reference>
<comment type="caution">
    <text evidence="1">The sequence shown here is derived from an EMBL/GenBank/DDBJ whole genome shotgun (WGS) entry which is preliminary data.</text>
</comment>
<dbReference type="Proteomes" id="UP000176951">
    <property type="component" value="Unassembled WGS sequence"/>
</dbReference>
<dbReference type="EMBL" id="MHSW01000002">
    <property type="protein sequence ID" value="OHA52955.1"/>
    <property type="molecule type" value="Genomic_DNA"/>
</dbReference>
<gene>
    <name evidence="1" type="ORF">A3A97_04085</name>
</gene>